<dbReference type="SUPFAM" id="SSF63446">
    <property type="entry name" value="Type I dockerin domain"/>
    <property type="match status" value="1"/>
</dbReference>
<dbReference type="Pfam" id="PF00404">
    <property type="entry name" value="Dockerin_1"/>
    <property type="match status" value="1"/>
</dbReference>
<comment type="caution">
    <text evidence="1">The sequence shown here is derived from an EMBL/GenBank/DDBJ whole genome shotgun (WGS) entry which is preliminary data.</text>
</comment>
<evidence type="ECO:0000313" key="1">
    <source>
        <dbReference type="EMBL" id="TWT55188.1"/>
    </source>
</evidence>
<organism evidence="1 2">
    <name type="scientific">Rubripirellula amarantea</name>
    <dbReference type="NCBI Taxonomy" id="2527999"/>
    <lineage>
        <taxon>Bacteria</taxon>
        <taxon>Pseudomonadati</taxon>
        <taxon>Planctomycetota</taxon>
        <taxon>Planctomycetia</taxon>
        <taxon>Pirellulales</taxon>
        <taxon>Pirellulaceae</taxon>
        <taxon>Rubripirellula</taxon>
    </lineage>
</organism>
<keyword evidence="2" id="KW-1185">Reference proteome</keyword>
<dbReference type="Proteomes" id="UP000316598">
    <property type="component" value="Unassembled WGS sequence"/>
</dbReference>
<dbReference type="InterPro" id="IPR036439">
    <property type="entry name" value="Dockerin_dom_sf"/>
</dbReference>
<proteinExistence type="predicted"/>
<sequence length="626" mass="68234">MCRLQSGDPIVHFRRGTYLDLASEYAEIVESRLLELAAMRSEAFFFDSYHMPEIGCWGGAFEQGFVSETGLAVPEDASSESYEAWIRYKADFLTAYFEELSETIHEQFPHVAMVISNVPLAGLFSQQTTTQLAADDIGKSEFTFATRFDEDFFESHPDVYEPDADFRAALGWTVLRDASDGAPPHIWMASFPNEAHIRAFTASSITYGGVANIDVPEANLLVANDPEGTSTRATVAAGMALGNQLSGAVAGKATATEVAILFSESQRDALPSLASRCTEAIGPVIGAYEAFRTEHRSVNVIADWRQADPDYDLQRFEFVFVTQRSTLSVDQESALSQFEASGGVVIENNPSWQWSTPNGFTESKEALLQVLNSVLPARLQSTGGSAHVHIQMHVNPDDATDRTILIANDFRFVQSLRGLGADGVINDPPPPIDDLQLLLSYDAGFDELTAPDLIATDVLGGVVWATQKTAEGWLISVPEFTEAAAIHLQLDVSSPATMRQSEQQPLQQAVASEMIWSDDENWLESNLEFDAADVNRDGRVSALDALVLINHLSRTAMSGIGGFSAKVGQSGESLSTLDVNQDGDVSAIDALHIIKRCRSLGDERVALFSAPLEDDDHDDHHNFGIN</sequence>
<dbReference type="GO" id="GO:0004553">
    <property type="term" value="F:hydrolase activity, hydrolyzing O-glycosyl compounds"/>
    <property type="evidence" value="ECO:0007669"/>
    <property type="project" value="InterPro"/>
</dbReference>
<gene>
    <name evidence="1" type="ORF">Pla22_28430</name>
</gene>
<dbReference type="EMBL" id="SJPI01000001">
    <property type="protein sequence ID" value="TWT55188.1"/>
    <property type="molecule type" value="Genomic_DNA"/>
</dbReference>
<dbReference type="Gene3D" id="3.40.50.880">
    <property type="match status" value="1"/>
</dbReference>
<dbReference type="InterPro" id="IPR029062">
    <property type="entry name" value="Class_I_gatase-like"/>
</dbReference>
<reference evidence="1 2" key="1">
    <citation type="submission" date="2019-02" db="EMBL/GenBank/DDBJ databases">
        <title>Deep-cultivation of Planctomycetes and their phenomic and genomic characterization uncovers novel biology.</title>
        <authorList>
            <person name="Wiegand S."/>
            <person name="Jogler M."/>
            <person name="Boedeker C."/>
            <person name="Pinto D."/>
            <person name="Vollmers J."/>
            <person name="Rivas-Marin E."/>
            <person name="Kohn T."/>
            <person name="Peeters S.H."/>
            <person name="Heuer A."/>
            <person name="Rast P."/>
            <person name="Oberbeckmann S."/>
            <person name="Bunk B."/>
            <person name="Jeske O."/>
            <person name="Meyerdierks A."/>
            <person name="Storesund J.E."/>
            <person name="Kallscheuer N."/>
            <person name="Luecker S."/>
            <person name="Lage O.M."/>
            <person name="Pohl T."/>
            <person name="Merkel B.J."/>
            <person name="Hornburger P."/>
            <person name="Mueller R.-W."/>
            <person name="Bruemmer F."/>
            <person name="Labrenz M."/>
            <person name="Spormann A.M."/>
            <person name="Op Den Camp H."/>
            <person name="Overmann J."/>
            <person name="Amann R."/>
            <person name="Jetten M.S.M."/>
            <person name="Mascher T."/>
            <person name="Medema M.H."/>
            <person name="Devos D.P."/>
            <person name="Kaster A.-K."/>
            <person name="Ovreas L."/>
            <person name="Rohde M."/>
            <person name="Galperin M.Y."/>
            <person name="Jogler C."/>
        </authorList>
    </citation>
    <scope>NUCLEOTIDE SEQUENCE [LARGE SCALE GENOMIC DNA]</scope>
    <source>
        <strain evidence="1 2">Pla22</strain>
    </source>
</reference>
<dbReference type="Gene3D" id="1.10.1330.10">
    <property type="entry name" value="Dockerin domain"/>
    <property type="match status" value="1"/>
</dbReference>
<name>A0A5C5WX52_9BACT</name>
<protein>
    <submittedName>
        <fullName evidence="1">Dockerin type I repeat protein</fullName>
    </submittedName>
</protein>
<evidence type="ECO:0000313" key="2">
    <source>
        <dbReference type="Proteomes" id="UP000316598"/>
    </source>
</evidence>
<accession>A0A5C5WX52</accession>
<dbReference type="CDD" id="cd14256">
    <property type="entry name" value="Dockerin_I"/>
    <property type="match status" value="1"/>
</dbReference>
<dbReference type="InterPro" id="IPR002105">
    <property type="entry name" value="Dockerin_1_rpt"/>
</dbReference>
<dbReference type="AlphaFoldDB" id="A0A5C5WX52"/>
<dbReference type="GO" id="GO:0000272">
    <property type="term" value="P:polysaccharide catabolic process"/>
    <property type="evidence" value="ECO:0007669"/>
    <property type="project" value="InterPro"/>
</dbReference>